<evidence type="ECO:0000259" key="1">
    <source>
        <dbReference type="Pfam" id="PF02464"/>
    </source>
</evidence>
<evidence type="ECO:0000313" key="2">
    <source>
        <dbReference type="EMBL" id="AZN28916.1"/>
    </source>
</evidence>
<dbReference type="OrthoDB" id="1253990at2"/>
<protein>
    <submittedName>
        <fullName evidence="2">CinA family protein</fullName>
    </submittedName>
</protein>
<dbReference type="KEGG" id="fsl:EJO69_00345"/>
<gene>
    <name evidence="2" type="ORF">EJO69_00345</name>
</gene>
<organism evidence="2 3">
    <name type="scientific">Flaviflexus salsibiostraticola</name>
    <dbReference type="NCBI Taxonomy" id="1282737"/>
    <lineage>
        <taxon>Bacteria</taxon>
        <taxon>Bacillati</taxon>
        <taxon>Actinomycetota</taxon>
        <taxon>Actinomycetes</taxon>
        <taxon>Actinomycetales</taxon>
        <taxon>Actinomycetaceae</taxon>
        <taxon>Flaviflexus</taxon>
    </lineage>
</organism>
<dbReference type="Proteomes" id="UP000270021">
    <property type="component" value="Chromosome"/>
</dbReference>
<evidence type="ECO:0000313" key="3">
    <source>
        <dbReference type="Proteomes" id="UP000270021"/>
    </source>
</evidence>
<dbReference type="SUPFAM" id="SSF142433">
    <property type="entry name" value="CinA-like"/>
    <property type="match status" value="1"/>
</dbReference>
<dbReference type="NCBIfam" id="TIGR00199">
    <property type="entry name" value="PncC_domain"/>
    <property type="match status" value="1"/>
</dbReference>
<reference evidence="2 3" key="1">
    <citation type="submission" date="2018-12" db="EMBL/GenBank/DDBJ databases">
        <title>Complete genome sequence of Flaviflexus salsibiostraticola KCTC 33148.</title>
        <authorList>
            <person name="Bae J.-W."/>
        </authorList>
    </citation>
    <scope>NUCLEOTIDE SEQUENCE [LARGE SCALE GENOMIC DNA]</scope>
    <source>
        <strain evidence="2 3">KCTC 33148</strain>
    </source>
</reference>
<dbReference type="InterPro" id="IPR008136">
    <property type="entry name" value="CinA_C"/>
</dbReference>
<proteinExistence type="predicted"/>
<name>A0A3Q8WS05_9ACTO</name>
<dbReference type="Gene3D" id="3.90.950.20">
    <property type="entry name" value="CinA-like"/>
    <property type="match status" value="1"/>
</dbReference>
<keyword evidence="3" id="KW-1185">Reference proteome</keyword>
<accession>A0A3Q8WS05</accession>
<dbReference type="EMBL" id="CP034438">
    <property type="protein sequence ID" value="AZN28916.1"/>
    <property type="molecule type" value="Genomic_DNA"/>
</dbReference>
<dbReference type="InterPro" id="IPR036653">
    <property type="entry name" value="CinA-like_C"/>
</dbReference>
<dbReference type="AlphaFoldDB" id="A0A3Q8WS05"/>
<dbReference type="Pfam" id="PF02464">
    <property type="entry name" value="CinA"/>
    <property type="match status" value="1"/>
</dbReference>
<sequence>MFRTHEGSIVKPTELRPAEILLERGDTIATAESLTGGAVCVRLVETEGISAILLGGIVSYTDEMKARMLGVDTTLLDEQGPVCGQVASQMAQGIARVTGAVHTVSTTGVAGPGPADGHEQGTVWIGREDGRAFGFTFPGTRAEVSESTVIAAVHLLADLELPADLAKFLTAEETWR</sequence>
<feature type="domain" description="CinA C-terminal" evidence="1">
    <location>
        <begin position="18"/>
        <end position="158"/>
    </location>
</feature>